<keyword evidence="3" id="KW-0216">Detoxification</keyword>
<comment type="caution">
    <text evidence="10">The sequence shown here is derived from an EMBL/GenBank/DDBJ whole genome shotgun (WGS) entry which is preliminary data.</text>
</comment>
<keyword evidence="6 10" id="KW-0560">Oxidoreductase</keyword>
<evidence type="ECO:0000313" key="11">
    <source>
        <dbReference type="Proteomes" id="UP001321700"/>
    </source>
</evidence>
<evidence type="ECO:0000256" key="5">
    <source>
        <dbReference type="ARBA" id="ARBA00022643"/>
    </source>
</evidence>
<dbReference type="EMBL" id="JAVBIK010000001">
    <property type="protein sequence ID" value="MDT7520309.1"/>
    <property type="molecule type" value="Genomic_DNA"/>
</dbReference>
<keyword evidence="7 10" id="KW-0503">Monooxygenase</keyword>
<organism evidence="10 11">
    <name type="scientific">Rhodoferax potami</name>
    <dbReference type="NCBI Taxonomy" id="3068338"/>
    <lineage>
        <taxon>Bacteria</taxon>
        <taxon>Pseudomonadati</taxon>
        <taxon>Pseudomonadota</taxon>
        <taxon>Betaproteobacteria</taxon>
        <taxon>Burkholderiales</taxon>
        <taxon>Comamonadaceae</taxon>
        <taxon>Rhodoferax</taxon>
    </lineage>
</organism>
<evidence type="ECO:0000256" key="1">
    <source>
        <dbReference type="ARBA" id="ARBA00001917"/>
    </source>
</evidence>
<keyword evidence="4" id="KW-0285">Flavoprotein</keyword>
<dbReference type="Gene3D" id="3.20.20.70">
    <property type="entry name" value="Aldolase class I"/>
    <property type="match status" value="1"/>
</dbReference>
<evidence type="ECO:0000256" key="3">
    <source>
        <dbReference type="ARBA" id="ARBA00022575"/>
    </source>
</evidence>
<evidence type="ECO:0000256" key="2">
    <source>
        <dbReference type="ARBA" id="ARBA00009881"/>
    </source>
</evidence>
<dbReference type="PANTHER" id="PTHR42747">
    <property type="entry name" value="NITRONATE MONOOXYGENASE-RELATED"/>
    <property type="match status" value="1"/>
</dbReference>
<dbReference type="InterPro" id="IPR013785">
    <property type="entry name" value="Aldolase_TIM"/>
</dbReference>
<dbReference type="RefSeq" id="WP_313875916.1">
    <property type="nucleotide sequence ID" value="NZ_JAVBIK010000001.1"/>
</dbReference>
<dbReference type="Proteomes" id="UP001321700">
    <property type="component" value="Unassembled WGS sequence"/>
</dbReference>
<evidence type="ECO:0000313" key="10">
    <source>
        <dbReference type="EMBL" id="MDT7520309.1"/>
    </source>
</evidence>
<dbReference type="Pfam" id="PF03060">
    <property type="entry name" value="NMO"/>
    <property type="match status" value="1"/>
</dbReference>
<comment type="catalytic activity">
    <reaction evidence="9">
        <text>3 propionate 3-nitronate + 3 O2 + H2O = 3 3-oxopropanoate + 2 nitrate + nitrite + H2O2 + 3 H(+)</text>
        <dbReference type="Rhea" id="RHEA:57332"/>
        <dbReference type="ChEBI" id="CHEBI:15377"/>
        <dbReference type="ChEBI" id="CHEBI:15378"/>
        <dbReference type="ChEBI" id="CHEBI:15379"/>
        <dbReference type="ChEBI" id="CHEBI:16240"/>
        <dbReference type="ChEBI" id="CHEBI:16301"/>
        <dbReference type="ChEBI" id="CHEBI:17632"/>
        <dbReference type="ChEBI" id="CHEBI:33190"/>
        <dbReference type="ChEBI" id="CHEBI:136067"/>
    </reaction>
</comment>
<dbReference type="CDD" id="cd04730">
    <property type="entry name" value="NPD_like"/>
    <property type="match status" value="1"/>
</dbReference>
<gene>
    <name evidence="10" type="ORF">RAE19_16610</name>
</gene>
<evidence type="ECO:0000256" key="6">
    <source>
        <dbReference type="ARBA" id="ARBA00023002"/>
    </source>
</evidence>
<dbReference type="SUPFAM" id="SSF51412">
    <property type="entry name" value="Inosine monophosphate dehydrogenase (IMPDH)"/>
    <property type="match status" value="1"/>
</dbReference>
<comment type="cofactor">
    <cofactor evidence="1">
        <name>FMN</name>
        <dbReference type="ChEBI" id="CHEBI:58210"/>
    </cofactor>
</comment>
<comment type="similarity">
    <text evidence="2">Belongs to the nitronate monooxygenase family. NMO class I subfamily.</text>
</comment>
<dbReference type="InterPro" id="IPR004136">
    <property type="entry name" value="NMO"/>
</dbReference>
<dbReference type="PANTHER" id="PTHR42747:SF3">
    <property type="entry name" value="NITRONATE MONOOXYGENASE-RELATED"/>
    <property type="match status" value="1"/>
</dbReference>
<evidence type="ECO:0000256" key="4">
    <source>
        <dbReference type="ARBA" id="ARBA00022630"/>
    </source>
</evidence>
<evidence type="ECO:0000256" key="9">
    <source>
        <dbReference type="ARBA" id="ARBA00049401"/>
    </source>
</evidence>
<protein>
    <recommendedName>
        <fullName evidence="8">Propionate 3-nitronate monooxygenase</fullName>
    </recommendedName>
</protein>
<keyword evidence="5" id="KW-0288">FMN</keyword>
<proteinExistence type="inferred from homology"/>
<reference evidence="10 11" key="1">
    <citation type="submission" date="2023-08" db="EMBL/GenBank/DDBJ databases">
        <title>Rhodoferax potami sp. nov. and Rhodoferax mekongensis sp. nov., isolated from the Mekong River in Thailand.</title>
        <authorList>
            <person name="Kitikhun S."/>
            <person name="Charoenyingcharoen P."/>
            <person name="Siriarchawattana P."/>
            <person name="Likhitrattanapisal S."/>
            <person name="Nilsakha T."/>
            <person name="Chanpet A."/>
            <person name="Rattanawaree P."/>
            <person name="Ingsriswang S."/>
        </authorList>
    </citation>
    <scope>NUCLEOTIDE SEQUENCE [LARGE SCALE GENOMIC DNA]</scope>
    <source>
        <strain evidence="10 11">TBRC 17660</strain>
    </source>
</reference>
<evidence type="ECO:0000256" key="7">
    <source>
        <dbReference type="ARBA" id="ARBA00023033"/>
    </source>
</evidence>
<sequence length="350" mass="36494">MQSTLFPGVRLPLVQAPMAGAQGAALAAAVCNAGALGSLPAAMHTPESLERELAGLRALTPHPFNVNFFCHSPPVPDPVTEARWMETLHPHYQQWHLTVQDMVPGPGRAPFSEAMAEVLESFRPAVVSFHFGLPAPALLARVKAMGSLVMSSATTVEEGLWLQNHGADIVIAQGLEAGGHRGVFLHTDLNTQRPLADLLPPLVQSLRIPVLAAGGIASDADVAAAMAMGAAGVQVGTAYLTCHEATTSALHRRALQATPPRTTALTNIFTGRPARGIVNHAMQSLGPMNTEAPAFPLATAAVAPLRARAEAAGSDDFSALWAGTNMQGCLSESAADTTRRLAKGFGTIPS</sequence>
<keyword evidence="11" id="KW-1185">Reference proteome</keyword>
<accession>A0ABU3KRA0</accession>
<evidence type="ECO:0000256" key="8">
    <source>
        <dbReference type="ARBA" id="ARBA00031155"/>
    </source>
</evidence>
<dbReference type="GO" id="GO:0004497">
    <property type="term" value="F:monooxygenase activity"/>
    <property type="evidence" value="ECO:0007669"/>
    <property type="project" value="UniProtKB-KW"/>
</dbReference>
<name>A0ABU3KRA0_9BURK</name>